<keyword evidence="3 4" id="KW-0472">Membrane</keyword>
<evidence type="ECO:0000256" key="2">
    <source>
        <dbReference type="ARBA" id="ARBA00022475"/>
    </source>
</evidence>
<comment type="pathway">
    <text evidence="1 4">Protein modification; protein glycosylation.</text>
</comment>
<sequence>MINLFDRYTQSSRDLHDSLKAAGYDQATVVVTEDGFLPDHVSSPFSYYTKIYEQVGRPLYFNQVDCPNFWEIRGNNHDATIYDEDKKMANIIYVPNLAHKRYVQKVEWLDLNGHIRSVDHYSKNGNKFAHTNYNIMNQPTITTYYSVDNHEIIVENHITKDIILNLNQQVYIFKSRADFVTYYLKSVYGNDMNRILYNSLSVPFLVSYQLEQPGDDLLFWQEPLAQDMILPGNMINLLEHHGRTQKIIFQNKIDYNKVQNKYPHLAHQLSYVGYIYPINKHDQDPNEALILTNSDDIEQITQIVEDLPSVNFNIGALTEMSSKLMRLMKYQNVTLYPNIEYHVIDELLTTCAFYLDINHDMEIMSAVRRAFLNNLLILTFDNTSHNQEFTLPEHIFTTNNSSELVNSVLKYMSNRQMLSDALILQQNHANQSSIDDYQNIIN</sequence>
<evidence type="ECO:0000313" key="7">
    <source>
        <dbReference type="Proteomes" id="UP000198868"/>
    </source>
</evidence>
<evidence type="ECO:0000313" key="5">
    <source>
        <dbReference type="EMBL" id="CUW03370.1"/>
    </source>
</evidence>
<comment type="function">
    <text evidence="4">Required for polymorphic O-glycosylation of the serine-rich repeat protein in this bacteria. A stabilizing protein that is part of the accessory SecA2/SecY2 system specifically required to export serine-rich repeat cell wall proteins usually encoded upstream in the same operon. The GtfA-GtfB complex adds GlcNAc from UDP-GlcNAc to the substrate protein, attaching the first sugar residue. Stabilizes the glycosylation activity of GtfA. Has no N-acetylglucosaminyl transferase activity on its own.</text>
</comment>
<dbReference type="GO" id="GO:0031647">
    <property type="term" value="P:regulation of protein stability"/>
    <property type="evidence" value="ECO:0007669"/>
    <property type="project" value="UniProtKB-UniRule"/>
</dbReference>
<dbReference type="HAMAP" id="MF_01473">
    <property type="entry name" value="GtfB"/>
    <property type="match status" value="1"/>
</dbReference>
<dbReference type="NCBIfam" id="TIGR02919">
    <property type="entry name" value="accessory Sec system glycosylation chaperone GtfB"/>
    <property type="match status" value="1"/>
</dbReference>
<dbReference type="GO" id="GO:0017122">
    <property type="term" value="C:protein N-acetylglucosaminyltransferase complex"/>
    <property type="evidence" value="ECO:0007669"/>
    <property type="project" value="UniProtKB-UniRule"/>
</dbReference>
<evidence type="ECO:0000256" key="4">
    <source>
        <dbReference type="HAMAP-Rule" id="MF_01473"/>
    </source>
</evidence>
<keyword evidence="6" id="KW-0808">Transferase</keyword>
<evidence type="ECO:0000313" key="6">
    <source>
        <dbReference type="EMBL" id="CUW07840.1"/>
    </source>
</evidence>
<evidence type="ECO:0000256" key="3">
    <source>
        <dbReference type="ARBA" id="ARBA00023136"/>
    </source>
</evidence>
<dbReference type="InterPro" id="IPR014268">
    <property type="entry name" value="GtfB"/>
</dbReference>
<comment type="similarity">
    <text evidence="4">Belongs to the GtfB family.</text>
</comment>
<comment type="subcellular location">
    <subcellularLocation>
        <location evidence="4">Cell membrane</location>
        <topology evidence="4">Peripheral membrane protein</topology>
    </subcellularLocation>
</comment>
<name>A0AAN2UHK9_9LACO</name>
<comment type="caution">
    <text evidence="6">The sequence shown here is derived from an EMBL/GenBank/DDBJ whole genome shotgun (WGS) entry which is preliminary data.</text>
</comment>
<dbReference type="Proteomes" id="UP000199047">
    <property type="component" value="Unassembled WGS sequence"/>
</dbReference>
<comment type="subunit">
    <text evidence="4">Forms a heterotetramer with 2 subunits each of GtfA and GtfB. Part of the accessory SecA2/SecY2 protein translocation apparatus.</text>
</comment>
<dbReference type="GO" id="GO:0016740">
    <property type="term" value="F:transferase activity"/>
    <property type="evidence" value="ECO:0007669"/>
    <property type="project" value="UniProtKB-KW"/>
</dbReference>
<keyword evidence="2 4" id="KW-1003">Cell membrane</keyword>
<evidence type="ECO:0000256" key="1">
    <source>
        <dbReference type="ARBA" id="ARBA00004922"/>
    </source>
</evidence>
<evidence type="ECO:0000313" key="8">
    <source>
        <dbReference type="Proteomes" id="UP000199047"/>
    </source>
</evidence>
<proteinExistence type="inferred from homology"/>
<dbReference type="EMBL" id="FBTB01000001">
    <property type="protein sequence ID" value="CUW03370.1"/>
    <property type="molecule type" value="Genomic_DNA"/>
</dbReference>
<dbReference type="AlphaFoldDB" id="A0AAN2UHK9"/>
<dbReference type="GO" id="GO:0005886">
    <property type="term" value="C:plasma membrane"/>
    <property type="evidence" value="ECO:0007669"/>
    <property type="project" value="UniProtKB-SubCell"/>
</dbReference>
<accession>A0AAN2UHK9</accession>
<protein>
    <recommendedName>
        <fullName evidence="4">UDP-N-acetylglucosamine--peptide N-acetylglucosaminyltransferase stabilizing protein GtfB</fullName>
    </recommendedName>
    <alternativeName>
        <fullName evidence="4">Glycosyltransferase stabilizing protein GtfB</fullName>
    </alternativeName>
</protein>
<dbReference type="Proteomes" id="UP000198868">
    <property type="component" value="Unassembled WGS sequence"/>
</dbReference>
<organism evidence="6 7">
    <name type="scientific">Leuconostoc inhae</name>
    <dbReference type="NCBI Taxonomy" id="178001"/>
    <lineage>
        <taxon>Bacteria</taxon>
        <taxon>Bacillati</taxon>
        <taxon>Bacillota</taxon>
        <taxon>Bacilli</taxon>
        <taxon>Lactobacillales</taxon>
        <taxon>Lactobacillaceae</taxon>
        <taxon>Leuconostoc</taxon>
    </lineage>
</organism>
<dbReference type="RefSeq" id="WP_060391340.1">
    <property type="nucleotide sequence ID" value="NZ_FBSX01000023.1"/>
</dbReference>
<gene>
    <name evidence="4" type="primary">gtfB</name>
    <name evidence="5" type="ORF">KSL4_0754</name>
    <name evidence="6" type="ORF">PL111_2012</name>
</gene>
<dbReference type="EMBL" id="FBTU01000011">
    <property type="protein sequence ID" value="CUW07840.1"/>
    <property type="molecule type" value="Genomic_DNA"/>
</dbReference>
<keyword evidence="8" id="KW-1185">Reference proteome</keyword>
<reference evidence="7 8" key="1">
    <citation type="submission" date="2015-12" db="EMBL/GenBank/DDBJ databases">
        <authorList>
            <person name="Andreevskaya M."/>
        </authorList>
    </citation>
    <scope>NUCLEOTIDE SEQUENCE [LARGE SCALE GENOMIC DNA]</scope>
    <source>
        <strain evidence="5 8">KSL4-2</strain>
        <strain evidence="6 7">PL111</strain>
    </source>
</reference>